<feature type="compositionally biased region" description="Polar residues" evidence="6">
    <location>
        <begin position="1303"/>
        <end position="1319"/>
    </location>
</feature>
<feature type="compositionally biased region" description="Low complexity" evidence="6">
    <location>
        <begin position="1377"/>
        <end position="1389"/>
    </location>
</feature>
<dbReference type="Gene3D" id="1.25.40.10">
    <property type="entry name" value="Tetratricopeptide repeat domain"/>
    <property type="match status" value="2"/>
</dbReference>
<feature type="compositionally biased region" description="Basic and acidic residues" evidence="6">
    <location>
        <begin position="1390"/>
        <end position="1403"/>
    </location>
</feature>
<feature type="domain" description="CHY-type" evidence="8">
    <location>
        <begin position="1516"/>
        <end position="1589"/>
    </location>
</feature>
<keyword evidence="1" id="KW-0479">Metal-binding</keyword>
<dbReference type="PANTHER" id="PTHR21319:SF53">
    <property type="entry name" value="RING FINGER AND CHY ZINC FINGER DOMAIN-CONTAINING PROTEIN 1"/>
    <property type="match status" value="1"/>
</dbReference>
<dbReference type="InterPro" id="IPR008913">
    <property type="entry name" value="Znf_CHY"/>
</dbReference>
<feature type="coiled-coil region" evidence="5">
    <location>
        <begin position="780"/>
        <end position="821"/>
    </location>
</feature>
<dbReference type="GO" id="GO:0061630">
    <property type="term" value="F:ubiquitin protein ligase activity"/>
    <property type="evidence" value="ECO:0007669"/>
    <property type="project" value="TreeGrafter"/>
</dbReference>
<gene>
    <name evidence="10" type="ORF">PMEA_00017187</name>
</gene>
<feature type="compositionally biased region" description="Polar residues" evidence="6">
    <location>
        <begin position="1405"/>
        <end position="1428"/>
    </location>
</feature>
<dbReference type="PROSITE" id="PS51270">
    <property type="entry name" value="ZF_CTCHY"/>
    <property type="match status" value="1"/>
</dbReference>
<dbReference type="PROSITE" id="PS51266">
    <property type="entry name" value="ZF_CHY"/>
    <property type="match status" value="1"/>
</dbReference>
<keyword evidence="2 4" id="KW-0863">Zinc-finger</keyword>
<dbReference type="Proteomes" id="UP001159428">
    <property type="component" value="Unassembled WGS sequence"/>
</dbReference>
<dbReference type="Gene3D" id="1.10.533.10">
    <property type="entry name" value="Death Domain, Fas"/>
    <property type="match status" value="1"/>
</dbReference>
<dbReference type="PANTHER" id="PTHR21319">
    <property type="entry name" value="RING FINGER AND CHY ZINC FINGER DOMAIN-CONTAINING PROTEIN 1"/>
    <property type="match status" value="1"/>
</dbReference>
<dbReference type="GO" id="GO:0016567">
    <property type="term" value="P:protein ubiquitination"/>
    <property type="evidence" value="ECO:0007669"/>
    <property type="project" value="TreeGrafter"/>
</dbReference>
<dbReference type="SUPFAM" id="SSF48452">
    <property type="entry name" value="TPR-like"/>
    <property type="match status" value="2"/>
</dbReference>
<dbReference type="InterPro" id="IPR017921">
    <property type="entry name" value="Znf_CTCHY"/>
</dbReference>
<dbReference type="GO" id="GO:0042981">
    <property type="term" value="P:regulation of apoptotic process"/>
    <property type="evidence" value="ECO:0007669"/>
    <property type="project" value="InterPro"/>
</dbReference>
<keyword evidence="11" id="KW-1185">Reference proteome</keyword>
<evidence type="ECO:0000256" key="5">
    <source>
        <dbReference type="SAM" id="Coils"/>
    </source>
</evidence>
<dbReference type="PROSITE" id="PS50168">
    <property type="entry name" value="DED"/>
    <property type="match status" value="1"/>
</dbReference>
<dbReference type="GO" id="GO:0008270">
    <property type="term" value="F:zinc ion binding"/>
    <property type="evidence" value="ECO:0007669"/>
    <property type="project" value="UniProtKB-KW"/>
</dbReference>
<feature type="domain" description="CTCHY-type" evidence="9">
    <location>
        <begin position="1591"/>
        <end position="1653"/>
    </location>
</feature>
<feature type="compositionally biased region" description="Polar residues" evidence="6">
    <location>
        <begin position="1276"/>
        <end position="1296"/>
    </location>
</feature>
<dbReference type="Pfam" id="PF01335">
    <property type="entry name" value="DED"/>
    <property type="match status" value="1"/>
</dbReference>
<evidence type="ECO:0000259" key="8">
    <source>
        <dbReference type="PROSITE" id="PS51266"/>
    </source>
</evidence>
<evidence type="ECO:0000256" key="3">
    <source>
        <dbReference type="ARBA" id="ARBA00022833"/>
    </source>
</evidence>
<dbReference type="GO" id="GO:0005634">
    <property type="term" value="C:nucleus"/>
    <property type="evidence" value="ECO:0007669"/>
    <property type="project" value="TreeGrafter"/>
</dbReference>
<dbReference type="InterPro" id="IPR011990">
    <property type="entry name" value="TPR-like_helical_dom_sf"/>
</dbReference>
<dbReference type="InterPro" id="IPR037275">
    <property type="entry name" value="Znf_CTCHY_sf"/>
</dbReference>
<evidence type="ECO:0000259" key="9">
    <source>
        <dbReference type="PROSITE" id="PS51270"/>
    </source>
</evidence>
<evidence type="ECO:0000256" key="4">
    <source>
        <dbReference type="PROSITE-ProRule" id="PRU00601"/>
    </source>
</evidence>
<feature type="region of interest" description="Disordered" evidence="6">
    <location>
        <begin position="1276"/>
        <end position="1319"/>
    </location>
</feature>
<evidence type="ECO:0000256" key="2">
    <source>
        <dbReference type="ARBA" id="ARBA00022771"/>
    </source>
</evidence>
<evidence type="ECO:0000256" key="6">
    <source>
        <dbReference type="SAM" id="MobiDB-lite"/>
    </source>
</evidence>
<dbReference type="InterPro" id="IPR001875">
    <property type="entry name" value="DED_dom"/>
</dbReference>
<evidence type="ECO:0000256" key="1">
    <source>
        <dbReference type="ARBA" id="ARBA00022723"/>
    </source>
</evidence>
<reference evidence="10 11" key="1">
    <citation type="submission" date="2022-05" db="EMBL/GenBank/DDBJ databases">
        <authorList>
            <consortium name="Genoscope - CEA"/>
            <person name="William W."/>
        </authorList>
    </citation>
    <scope>NUCLEOTIDE SEQUENCE [LARGE SCALE GENOMIC DNA]</scope>
</reference>
<evidence type="ECO:0000313" key="11">
    <source>
        <dbReference type="Proteomes" id="UP001159428"/>
    </source>
</evidence>
<dbReference type="Pfam" id="PF05495">
    <property type="entry name" value="zf-CHY"/>
    <property type="match status" value="1"/>
</dbReference>
<dbReference type="InterPro" id="IPR011029">
    <property type="entry name" value="DEATH-like_dom_sf"/>
</dbReference>
<evidence type="ECO:0000259" key="7">
    <source>
        <dbReference type="PROSITE" id="PS50168"/>
    </source>
</evidence>
<feature type="domain" description="DED" evidence="7">
    <location>
        <begin position="875"/>
        <end position="950"/>
    </location>
</feature>
<keyword evidence="5" id="KW-0175">Coiled coil</keyword>
<dbReference type="SUPFAM" id="SSF161245">
    <property type="entry name" value="Zinc hairpin stack"/>
    <property type="match status" value="1"/>
</dbReference>
<comment type="caution">
    <text evidence="10">The sequence shown here is derived from an EMBL/GenBank/DDBJ whole genome shotgun (WGS) entry which is preliminary data.</text>
</comment>
<name>A0AAU9VQY6_9CNID</name>
<feature type="region of interest" description="Disordered" evidence="6">
    <location>
        <begin position="1331"/>
        <end position="1428"/>
    </location>
</feature>
<dbReference type="GO" id="GO:0006511">
    <property type="term" value="P:ubiquitin-dependent protein catabolic process"/>
    <property type="evidence" value="ECO:0007669"/>
    <property type="project" value="TreeGrafter"/>
</dbReference>
<protein>
    <submittedName>
        <fullName evidence="10">Uncharacterized protein</fullName>
    </submittedName>
</protein>
<dbReference type="EMBL" id="CALNXJ010000003">
    <property type="protein sequence ID" value="CAH3036798.1"/>
    <property type="molecule type" value="Genomic_DNA"/>
</dbReference>
<keyword evidence="3" id="KW-0862">Zinc</keyword>
<sequence length="1757" mass="197304">MCSYLLKKLQDFFHHDKIVDGGDSIKQLTQIISEVSGCDEGQAYFKALQQYVVQTMIGLLEGSGDHFIFIPPEGDLFNESNALYLLSLLAFQTGDTACLEEIASCSQGYPSDGYLMISVGAMLIQRMKYRPSEKCFLSALSYFEHKQNHLGTVVATVNLAVFHKICGDYRKAQSYCNAAVRLCLDFTRTPATDVHLKVVFRLAILSQELKDYNSNHDILRVAVKFDIDQIRDAFVAKCMKQLMTLQLKGLEGEQIKHDKLEELALQLNAVDAFPKTQPLNADFIVTFMMLAEMYFSIKCFKEARQLIHKLESTFLHAYGGNCPLFGFLQYKIGHFKFIYGDASEAQSSLIKAEQIFIHYFGRDHHMVGSCKSLQGACALQKGNLKEACHCLKEARISFEKINHHHPKVGKILLKVADLESEAGNFENAKLAIEEALEMFILSCGKVSLQTALAYLQGASILKWKGKFMRSALEKVKKTTDIFILHGLHHDHPNVAFCRCLQGQLLHSLGQVKEAEEEFLFVHHQLSTRDDLSMKTCSSDQKLDLHTQTNWEPDSDMLKIGPSVDLSQTEDTKSLSFTAHSEDNIVTDVCVDLSECILRNRHLSLEVQLSHINNGLYTTDGTEEHVNSLLSPGSASSLNCLPLSQYDATNGKQEFMQKALPSLKNVYGETCSGKETGNVSDTSSTSQAIFFSSHYHESAVVKSNCEEGWIEKYHPSSETKDNLPPNEIPQEMCSVQSIEACSNKDELREDHRMEFDQSPEFPLATAGRENGKGTITNGNLINELQEEVMFYQDQCHELREELIKLKEKLKLCEEEKQGLQAEVGRQLFLESKERRCSKKVYQPPSKHASGTSEPVGVRGASHDFSGIDAKLLGGFLLQQRLQEISHSLSELELNRIKNLVRPILDNCRLARIREFSKLLEELERRGEFSCSFVRDLLERIHRFDLVEKLAEPFHNGEESCVKESYSPQESKQLNEVVESVSGVNSKQCDEVEEGKEIFDNTEVDEEDEVCNNSNINSFNSDSEGASVTFPAKNVNESSFVGGVDLSEERYDSASSLSQSFDVPSIGLESRERSWSPSFTSKQFDGEKLKGACAANGKRDKESAHDSSFPHGAETQFYFNHHFNDTVYGAANLPDRAQDSLKQEYLTSVNQDSLPNGDTTQRQNVSGARFIVQKDTATDHSDSRVSNQSNEWEHLGARLQDGTFSSLPRDELFHSGFTGSGLTSDFMQPTGFQIGALNTLDSSLSIHDYALGTREPQIPPDGYFTSLQINQPIHFNGSGFTSDLTGSTRPELTHSATGTHRDSDFSGSASMLPSTRNSGLSVSSSVCKQTYGFPPDASSTSSSGARVNGSDGRLFSESESSRVSQLLPVTTGRDGLNTSEEVNSSSNAMNASDDHLASGHYREGSRAYNSSSSHMISGTDTGENQSGQTEDLVTNRNYGTESVESTDNSLLELEQRVEEACAMVERVLREREEREEFGREIERKEREIRAERARKKREREARELEEARGWPQQQEPVTGQSLWLCEHYQRHCRVRFPCCNNFYSCHRCHNNSKECDNEEAKASHATHLKCNYCYHEQEIGEDSVKCRSCKAKMSAYFCAICKHFTSIDKNPYHCKKCGICRIHKDKSFHCEVCNVCRDKRLQGKHKCRPDCGHDECCICLKERETGAKRGLQKPVWVVSSLNANHNSLQALIEDIEDATLRIQKRWSWFGRWCTCAGGLDDQDSGEICANCVKYKYWGPSRVRPQIDHDECCICLEVIS</sequence>
<accession>A0AAU9VQY6</accession>
<dbReference type="SUPFAM" id="SSF47986">
    <property type="entry name" value="DEATH domain"/>
    <property type="match status" value="1"/>
</dbReference>
<dbReference type="InterPro" id="IPR037274">
    <property type="entry name" value="Znf_CHY_sf"/>
</dbReference>
<dbReference type="SUPFAM" id="SSF161219">
    <property type="entry name" value="CHY zinc finger-like"/>
    <property type="match status" value="1"/>
</dbReference>
<feature type="coiled-coil region" evidence="5">
    <location>
        <begin position="1448"/>
        <end position="1505"/>
    </location>
</feature>
<organism evidence="10 11">
    <name type="scientific">Pocillopora meandrina</name>
    <dbReference type="NCBI Taxonomy" id="46732"/>
    <lineage>
        <taxon>Eukaryota</taxon>
        <taxon>Metazoa</taxon>
        <taxon>Cnidaria</taxon>
        <taxon>Anthozoa</taxon>
        <taxon>Hexacorallia</taxon>
        <taxon>Scleractinia</taxon>
        <taxon>Astrocoeniina</taxon>
        <taxon>Pocilloporidae</taxon>
        <taxon>Pocillopora</taxon>
    </lineage>
</organism>
<proteinExistence type="predicted"/>
<evidence type="ECO:0000313" key="10">
    <source>
        <dbReference type="EMBL" id="CAH3036798.1"/>
    </source>
</evidence>